<evidence type="ECO:0000313" key="10">
    <source>
        <dbReference type="Proteomes" id="UP000801492"/>
    </source>
</evidence>
<feature type="transmembrane region" description="Helical" evidence="6">
    <location>
        <begin position="174"/>
        <end position="196"/>
    </location>
</feature>
<feature type="compositionally biased region" description="Low complexity" evidence="5">
    <location>
        <begin position="204"/>
        <end position="213"/>
    </location>
</feature>
<evidence type="ECO:0000256" key="5">
    <source>
        <dbReference type="SAM" id="MobiDB-lite"/>
    </source>
</evidence>
<dbReference type="InterPro" id="IPR006619">
    <property type="entry name" value="PGRP_domain_met/bac"/>
</dbReference>
<evidence type="ECO:0000256" key="3">
    <source>
        <dbReference type="ARBA" id="ARBA00022859"/>
    </source>
</evidence>
<name>A0A8K0D520_IGNLU</name>
<protein>
    <submittedName>
        <fullName evidence="9">Uncharacterized protein</fullName>
    </submittedName>
</protein>
<dbReference type="SMART" id="SM00701">
    <property type="entry name" value="PGRP"/>
    <property type="match status" value="1"/>
</dbReference>
<keyword evidence="6" id="KW-1133">Transmembrane helix</keyword>
<keyword evidence="6" id="KW-0812">Transmembrane</keyword>
<dbReference type="GO" id="GO:0008745">
    <property type="term" value="F:N-acetylmuramoyl-L-alanine amidase activity"/>
    <property type="evidence" value="ECO:0007669"/>
    <property type="project" value="InterPro"/>
</dbReference>
<evidence type="ECO:0000256" key="6">
    <source>
        <dbReference type="SAM" id="Phobius"/>
    </source>
</evidence>
<dbReference type="Gene3D" id="3.40.80.10">
    <property type="entry name" value="Peptidoglycan recognition protein-like"/>
    <property type="match status" value="1"/>
</dbReference>
<feature type="domain" description="Peptidoglycan recognition protein family" evidence="8">
    <location>
        <begin position="243"/>
        <end position="386"/>
    </location>
</feature>
<sequence>MVTRRSLSDCSNSSASEVNEDVQDTISIATATDSEEEETNTNKNELVLAEDLNRERPSFGNIAVTNSTDVHFGNKTYYQGPVTIKQFLYANPQVTNSDVSDSGGEHRLAIKDDNLVLDSVPDNLGKDNPTFIPDASGIKIQNDIDKKIINGSAHHTEETTKGTRWLQNFSRQHLIVIVSLAAVLLISLVTLMIVLLTRHQPSNIGNNNGTYNNPSLESDEGQSSLPSTYPVDPNVTFVLPNKLKIVTRKEWLAQPPTEPATPLKSPVPNVIIMHTATENCSDIGTCTFHVRYIQSFHIDSRGWWDIGYNWLVGGDGYAYEGRGWTSQGANVYGYNANSIGIAFIGTFNQIMPPERQITAAKQLIEIGVIKGYIAKDYKLLAARQLQATQSPGLLLYEDVKKWPHWSSTP</sequence>
<dbReference type="GO" id="GO:0045087">
    <property type="term" value="P:innate immune response"/>
    <property type="evidence" value="ECO:0007669"/>
    <property type="project" value="UniProtKB-KW"/>
</dbReference>
<dbReference type="GO" id="GO:0008270">
    <property type="term" value="F:zinc ion binding"/>
    <property type="evidence" value="ECO:0007669"/>
    <property type="project" value="InterPro"/>
</dbReference>
<dbReference type="Proteomes" id="UP000801492">
    <property type="component" value="Unassembled WGS sequence"/>
</dbReference>
<accession>A0A8K0D520</accession>
<proteinExistence type="inferred from homology"/>
<dbReference type="SMART" id="SM00644">
    <property type="entry name" value="Ami_2"/>
    <property type="match status" value="1"/>
</dbReference>
<dbReference type="AlphaFoldDB" id="A0A8K0D520"/>
<dbReference type="InterPro" id="IPR036505">
    <property type="entry name" value="Amidase/PGRP_sf"/>
</dbReference>
<organism evidence="9 10">
    <name type="scientific">Ignelater luminosus</name>
    <name type="common">Cucubano</name>
    <name type="synonym">Pyrophorus luminosus</name>
    <dbReference type="NCBI Taxonomy" id="2038154"/>
    <lineage>
        <taxon>Eukaryota</taxon>
        <taxon>Metazoa</taxon>
        <taxon>Ecdysozoa</taxon>
        <taxon>Arthropoda</taxon>
        <taxon>Hexapoda</taxon>
        <taxon>Insecta</taxon>
        <taxon>Pterygota</taxon>
        <taxon>Neoptera</taxon>
        <taxon>Endopterygota</taxon>
        <taxon>Coleoptera</taxon>
        <taxon>Polyphaga</taxon>
        <taxon>Elateriformia</taxon>
        <taxon>Elateroidea</taxon>
        <taxon>Elateridae</taxon>
        <taxon>Agrypninae</taxon>
        <taxon>Pyrophorini</taxon>
        <taxon>Ignelater</taxon>
    </lineage>
</organism>
<dbReference type="InterPro" id="IPR002502">
    <property type="entry name" value="Amidase_domain"/>
</dbReference>
<dbReference type="Pfam" id="PF01510">
    <property type="entry name" value="Amidase_2"/>
    <property type="match status" value="1"/>
</dbReference>
<dbReference type="CDD" id="cd06583">
    <property type="entry name" value="PGRP"/>
    <property type="match status" value="1"/>
</dbReference>
<comment type="function">
    <text evidence="4">Peptidoglycan-recognition protein probably involved in innate immunity by binding to peptidoglycans (PGN) of bacteria and activating the prophenoloxidase (proPO) cascade immune response. Binds to 1,3-beta-D-glucan and PGN.</text>
</comment>
<dbReference type="SUPFAM" id="SSF55846">
    <property type="entry name" value="N-acetylmuramoyl-L-alanine amidase-like"/>
    <property type="match status" value="1"/>
</dbReference>
<dbReference type="OrthoDB" id="10001926at2759"/>
<dbReference type="InterPro" id="IPR015510">
    <property type="entry name" value="PGRP"/>
</dbReference>
<evidence type="ECO:0000256" key="1">
    <source>
        <dbReference type="ARBA" id="ARBA00007553"/>
    </source>
</evidence>
<evidence type="ECO:0000256" key="4">
    <source>
        <dbReference type="ARBA" id="ARBA00057187"/>
    </source>
</evidence>
<dbReference type="GO" id="GO:0009253">
    <property type="term" value="P:peptidoglycan catabolic process"/>
    <property type="evidence" value="ECO:0007669"/>
    <property type="project" value="InterPro"/>
</dbReference>
<keyword evidence="3" id="KW-0391">Immunity</keyword>
<feature type="domain" description="N-acetylmuramoyl-L-alanine amidase" evidence="7">
    <location>
        <begin position="255"/>
        <end position="392"/>
    </location>
</feature>
<evidence type="ECO:0000259" key="8">
    <source>
        <dbReference type="SMART" id="SM00701"/>
    </source>
</evidence>
<feature type="region of interest" description="Disordered" evidence="5">
    <location>
        <begin position="204"/>
        <end position="225"/>
    </location>
</feature>
<evidence type="ECO:0000256" key="2">
    <source>
        <dbReference type="ARBA" id="ARBA00022588"/>
    </source>
</evidence>
<feature type="region of interest" description="Disordered" evidence="5">
    <location>
        <begin position="1"/>
        <end position="25"/>
    </location>
</feature>
<keyword evidence="2" id="KW-0399">Innate immunity</keyword>
<dbReference type="FunFam" id="3.40.80.10:FF:000001">
    <property type="entry name" value="Peptidoglycan recognition protein 1"/>
    <property type="match status" value="1"/>
</dbReference>
<comment type="caution">
    <text evidence="9">The sequence shown here is derived from an EMBL/GenBank/DDBJ whole genome shotgun (WGS) entry which is preliminary data.</text>
</comment>
<keyword evidence="6" id="KW-0472">Membrane</keyword>
<feature type="compositionally biased region" description="Polar residues" evidence="5">
    <location>
        <begin position="8"/>
        <end position="17"/>
    </location>
</feature>
<reference evidence="9" key="1">
    <citation type="submission" date="2019-08" db="EMBL/GenBank/DDBJ databases">
        <title>The genome of the North American firefly Photinus pyralis.</title>
        <authorList>
            <consortium name="Photinus pyralis genome working group"/>
            <person name="Fallon T.R."/>
            <person name="Sander Lower S.E."/>
            <person name="Weng J.-K."/>
        </authorList>
    </citation>
    <scope>NUCLEOTIDE SEQUENCE</scope>
    <source>
        <strain evidence="9">TRF0915ILg1</strain>
        <tissue evidence="9">Whole body</tissue>
    </source>
</reference>
<evidence type="ECO:0000313" key="9">
    <source>
        <dbReference type="EMBL" id="KAF2898069.1"/>
    </source>
</evidence>
<comment type="similarity">
    <text evidence="1">Belongs to the N-acetylmuramoyl-L-alanine amidase 2 family.</text>
</comment>
<evidence type="ECO:0000259" key="7">
    <source>
        <dbReference type="SMART" id="SM00644"/>
    </source>
</evidence>
<keyword evidence="10" id="KW-1185">Reference proteome</keyword>
<gene>
    <name evidence="9" type="ORF">ILUMI_08112</name>
</gene>
<dbReference type="PANTHER" id="PTHR11022">
    <property type="entry name" value="PEPTIDOGLYCAN RECOGNITION PROTEIN"/>
    <property type="match status" value="1"/>
</dbReference>
<dbReference type="EMBL" id="VTPC01003754">
    <property type="protein sequence ID" value="KAF2898069.1"/>
    <property type="molecule type" value="Genomic_DNA"/>
</dbReference>
<dbReference type="PANTHER" id="PTHR11022:SF41">
    <property type="entry name" value="PEPTIDOGLYCAN-RECOGNITION PROTEIN LC-RELATED"/>
    <property type="match status" value="1"/>
</dbReference>